<sequence>MKDNFSSQSDKYMKFRPTYPLDFFNYLNSVVTNKQNAWDCGTGNGQIAFELAKTFNNVFATDISQTQIDNALQANNIKYSVQPAEKTNFDNQKFDLTVVAQAVHWFDFEKFYKEVKRTSKTNALLCIVGYGRIEISSQIDDIIKDFYTNVIGKYWDKERKYIDENYETIPFPFEEIQSPKFENKHQWTLEHLIGYLNTWSAVKHFIKKNGYNPIDELEGKLKQQWNSERIKEVNFPILLRIGKI</sequence>
<dbReference type="PANTHER" id="PTHR45180">
    <property type="entry name" value="OS01G0307686 PROTEIN"/>
    <property type="match status" value="1"/>
</dbReference>
<keyword evidence="2" id="KW-0808">Transferase</keyword>
<dbReference type="Proteomes" id="UP000611723">
    <property type="component" value="Unassembled WGS sequence"/>
</dbReference>
<dbReference type="AlphaFoldDB" id="A0A934WYA0"/>
<name>A0A934WYA0_9BACT</name>
<dbReference type="RefSeq" id="WP_201431043.1">
    <property type="nucleotide sequence ID" value="NZ_JAEQBW010000003.1"/>
</dbReference>
<dbReference type="PANTHER" id="PTHR45180:SF1">
    <property type="entry name" value="OS01G0307686 PROTEIN"/>
    <property type="match status" value="1"/>
</dbReference>
<dbReference type="EMBL" id="JAEQBW010000003">
    <property type="protein sequence ID" value="MBK6265379.1"/>
    <property type="molecule type" value="Genomic_DNA"/>
</dbReference>
<dbReference type="GO" id="GO:0008757">
    <property type="term" value="F:S-adenosylmethionine-dependent methyltransferase activity"/>
    <property type="evidence" value="ECO:0007669"/>
    <property type="project" value="InterPro"/>
</dbReference>
<dbReference type="SUPFAM" id="SSF53335">
    <property type="entry name" value="S-adenosyl-L-methionine-dependent methyltransferases"/>
    <property type="match status" value="1"/>
</dbReference>
<evidence type="ECO:0000313" key="2">
    <source>
        <dbReference type="EMBL" id="MBK6265379.1"/>
    </source>
</evidence>
<organism evidence="2 3">
    <name type="scientific">Marivirga aurantiaca</name>
    <dbReference type="NCBI Taxonomy" id="2802615"/>
    <lineage>
        <taxon>Bacteria</taxon>
        <taxon>Pseudomonadati</taxon>
        <taxon>Bacteroidota</taxon>
        <taxon>Cytophagia</taxon>
        <taxon>Cytophagales</taxon>
        <taxon>Marivirgaceae</taxon>
        <taxon>Marivirga</taxon>
    </lineage>
</organism>
<comment type="caution">
    <text evidence="2">The sequence shown here is derived from an EMBL/GenBank/DDBJ whole genome shotgun (WGS) entry which is preliminary data.</text>
</comment>
<dbReference type="InterPro" id="IPR013216">
    <property type="entry name" value="Methyltransf_11"/>
</dbReference>
<gene>
    <name evidence="2" type="ORF">JKA74_10040</name>
</gene>
<proteinExistence type="predicted"/>
<keyword evidence="2" id="KW-0489">Methyltransferase</keyword>
<evidence type="ECO:0000313" key="3">
    <source>
        <dbReference type="Proteomes" id="UP000611723"/>
    </source>
</evidence>
<protein>
    <submittedName>
        <fullName evidence="2">Class I SAM-dependent methyltransferase</fullName>
    </submittedName>
</protein>
<dbReference type="Pfam" id="PF08241">
    <property type="entry name" value="Methyltransf_11"/>
    <property type="match status" value="1"/>
</dbReference>
<dbReference type="CDD" id="cd02440">
    <property type="entry name" value="AdoMet_MTases"/>
    <property type="match status" value="1"/>
</dbReference>
<evidence type="ECO:0000259" key="1">
    <source>
        <dbReference type="Pfam" id="PF08241"/>
    </source>
</evidence>
<dbReference type="GO" id="GO:0032259">
    <property type="term" value="P:methylation"/>
    <property type="evidence" value="ECO:0007669"/>
    <property type="project" value="UniProtKB-KW"/>
</dbReference>
<accession>A0A934WYA0</accession>
<dbReference type="Gene3D" id="3.40.50.150">
    <property type="entry name" value="Vaccinia Virus protein VP39"/>
    <property type="match status" value="1"/>
</dbReference>
<dbReference type="InterPro" id="IPR029063">
    <property type="entry name" value="SAM-dependent_MTases_sf"/>
</dbReference>
<feature type="domain" description="Methyltransferase type 11" evidence="1">
    <location>
        <begin position="39"/>
        <end position="126"/>
    </location>
</feature>
<reference evidence="2" key="1">
    <citation type="submission" date="2021-01" db="EMBL/GenBank/DDBJ databases">
        <title>Marivirga aurantiaca sp. nov., isolated from intertidal surface sediments.</title>
        <authorList>
            <person name="Zhang M."/>
        </authorList>
    </citation>
    <scope>NUCLEOTIDE SEQUENCE</scope>
    <source>
        <strain evidence="2">S37H4</strain>
    </source>
</reference>
<keyword evidence="3" id="KW-1185">Reference proteome</keyword>